<dbReference type="PANTHER" id="PTHR46910">
    <property type="entry name" value="TRANSCRIPTION FACTOR PDR1"/>
    <property type="match status" value="1"/>
</dbReference>
<dbReference type="PANTHER" id="PTHR46910:SF1">
    <property type="entry name" value="MISCELLANEOUS ZN(II)2CYS6 TRANSCRIPTION FACTOR (EUROFUNG)-RELATED"/>
    <property type="match status" value="1"/>
</dbReference>
<protein>
    <recommendedName>
        <fullName evidence="4">Transcription factor domain-containing protein</fullName>
    </recommendedName>
</protein>
<sequence>MANHCILLYAQHVFGTVPMCHEAALRATVNRFFFISPSVRRDDGDIDSETLECFAADNERERVEIFRNLTLLTALCAVVMYVLPESLLPNKHLTAPLFLQASRETLKIYEDYDLECPNWSSLSIRLFLSSAIQVATGTHGVSFHILSEAGLIAMRMRLYNEASLRGLDPVDENILRNAFWQLYVCDKTALVVKGRPVAIDEALFETKLTLKTHSQHTVPLFDYQGGSNAAKIQECLIEGFHVIRHLWAMAARVIRAMESTSGEALDLHADTGAYNQNIAQLTEAYFEVITMTSDHPLWVRSAEESSPDSNQESGDTEYQLSILQRQRTTYLITLHCIKLFVLSTAIQYNMTEVMGLSTEPLNLAMRHIELAQDFLNVLESVPFLHLQAEGEHCGHEFERKRYLDGLLGLSRPLRRHIVLNWELHVELGRVDNGKFTLGPSGGSEDRLTCHDKSTTVLLPRNLAEWYS</sequence>
<accession>A0ABZ2WQJ1</accession>
<dbReference type="CDD" id="cd12148">
    <property type="entry name" value="fungal_TF_MHR"/>
    <property type="match status" value="1"/>
</dbReference>
<dbReference type="Proteomes" id="UP001489902">
    <property type="component" value="Chromosome 1"/>
</dbReference>
<reference evidence="2 3" key="1">
    <citation type="submission" date="2024-04" db="EMBL/GenBank/DDBJ databases">
        <title>Complete genome sequence of Fusarium acuminatum.</title>
        <authorList>
            <person name="Lan B."/>
        </authorList>
    </citation>
    <scope>NUCLEOTIDE SEQUENCE [LARGE SCALE GENOMIC DNA]</scope>
    <source>
        <strain evidence="2">1A</strain>
    </source>
</reference>
<evidence type="ECO:0000256" key="1">
    <source>
        <dbReference type="ARBA" id="ARBA00023242"/>
    </source>
</evidence>
<proteinExistence type="predicted"/>
<dbReference type="EMBL" id="CP151260">
    <property type="protein sequence ID" value="WZH42074.1"/>
    <property type="molecule type" value="Genomic_DNA"/>
</dbReference>
<gene>
    <name evidence="2" type="ORF">QYS62_003042</name>
</gene>
<organism evidence="2 3">
    <name type="scientific">Fusarium acuminatum</name>
    <dbReference type="NCBI Taxonomy" id="5515"/>
    <lineage>
        <taxon>Eukaryota</taxon>
        <taxon>Fungi</taxon>
        <taxon>Dikarya</taxon>
        <taxon>Ascomycota</taxon>
        <taxon>Pezizomycotina</taxon>
        <taxon>Sordariomycetes</taxon>
        <taxon>Hypocreomycetidae</taxon>
        <taxon>Hypocreales</taxon>
        <taxon>Nectriaceae</taxon>
        <taxon>Fusarium</taxon>
        <taxon>Fusarium tricinctum species complex</taxon>
    </lineage>
</organism>
<evidence type="ECO:0000313" key="2">
    <source>
        <dbReference type="EMBL" id="WZH42074.1"/>
    </source>
</evidence>
<name>A0ABZ2WQJ1_9HYPO</name>
<dbReference type="InterPro" id="IPR050987">
    <property type="entry name" value="AtrR-like"/>
</dbReference>
<evidence type="ECO:0000313" key="3">
    <source>
        <dbReference type="Proteomes" id="UP001489902"/>
    </source>
</evidence>
<keyword evidence="1" id="KW-0539">Nucleus</keyword>
<keyword evidence="3" id="KW-1185">Reference proteome</keyword>
<evidence type="ECO:0008006" key="4">
    <source>
        <dbReference type="Google" id="ProtNLM"/>
    </source>
</evidence>